<sequence>MIGWLNRRRGAALAASLVLNMLLAGVIAGHALRGAAMEDRRGPRSEGPVTVERLMRGSDRELRGEARAMLKARGPRVAAAREAVREASGGVVSAAGSEPFDAAAVSAALERLRGAETALAAERHGAFVDLLALMPAERRADAMARASGRLERKARRGWGEGWD</sequence>
<organism evidence="1 2">
    <name type="scientific">Rubrimonas cliftonensis</name>
    <dbReference type="NCBI Taxonomy" id="89524"/>
    <lineage>
        <taxon>Bacteria</taxon>
        <taxon>Pseudomonadati</taxon>
        <taxon>Pseudomonadota</taxon>
        <taxon>Alphaproteobacteria</taxon>
        <taxon>Rhodobacterales</taxon>
        <taxon>Paracoccaceae</taxon>
        <taxon>Rubrimonas</taxon>
    </lineage>
</organism>
<dbReference type="Pfam" id="PF13801">
    <property type="entry name" value="Metal_resist"/>
    <property type="match status" value="1"/>
</dbReference>
<name>A0A1H4C0A5_9RHOB</name>
<dbReference type="Proteomes" id="UP000198703">
    <property type="component" value="Unassembled WGS sequence"/>
</dbReference>
<protein>
    <submittedName>
        <fullName evidence="1">Uncharacterized membrane protein</fullName>
    </submittedName>
</protein>
<accession>A0A1H4C0A5</accession>
<proteinExistence type="predicted"/>
<dbReference type="EMBL" id="FNQM01000006">
    <property type="protein sequence ID" value="SEA53512.1"/>
    <property type="molecule type" value="Genomic_DNA"/>
</dbReference>
<gene>
    <name evidence="1" type="ORF">SAMN05444370_106125</name>
</gene>
<evidence type="ECO:0000313" key="1">
    <source>
        <dbReference type="EMBL" id="SEA53512.1"/>
    </source>
</evidence>
<dbReference type="AlphaFoldDB" id="A0A1H4C0A5"/>
<evidence type="ECO:0000313" key="2">
    <source>
        <dbReference type="Proteomes" id="UP000198703"/>
    </source>
</evidence>
<dbReference type="RefSeq" id="WP_093253629.1">
    <property type="nucleotide sequence ID" value="NZ_FNQM01000006.1"/>
</dbReference>
<keyword evidence="2" id="KW-1185">Reference proteome</keyword>
<dbReference type="STRING" id="89524.SAMN05444370_106125"/>
<reference evidence="1 2" key="1">
    <citation type="submission" date="2016-10" db="EMBL/GenBank/DDBJ databases">
        <authorList>
            <person name="de Groot N.N."/>
        </authorList>
    </citation>
    <scope>NUCLEOTIDE SEQUENCE [LARGE SCALE GENOMIC DNA]</scope>
    <source>
        <strain evidence="1 2">DSM 15345</strain>
    </source>
</reference>
<dbReference type="InterPro" id="IPR025961">
    <property type="entry name" value="Metal_resist"/>
</dbReference>